<feature type="compositionally biased region" description="Polar residues" evidence="1">
    <location>
        <begin position="183"/>
        <end position="194"/>
    </location>
</feature>
<evidence type="ECO:0008006" key="5">
    <source>
        <dbReference type="Google" id="ProtNLM"/>
    </source>
</evidence>
<proteinExistence type="predicted"/>
<feature type="compositionally biased region" description="Polar residues" evidence="1">
    <location>
        <begin position="304"/>
        <end position="316"/>
    </location>
</feature>
<reference evidence="3 4" key="1">
    <citation type="submission" date="2018-02" db="EMBL/GenBank/DDBJ databases">
        <title>The draft genome of Phyllobacterium sp. 1N-3.</title>
        <authorList>
            <person name="Liu L."/>
            <person name="Li L."/>
            <person name="Zhang X."/>
            <person name="Wang T."/>
            <person name="Liang L."/>
        </authorList>
    </citation>
    <scope>NUCLEOTIDE SEQUENCE [LARGE SCALE GENOMIC DNA]</scope>
    <source>
        <strain evidence="3 4">1N-3</strain>
    </source>
</reference>
<dbReference type="InterPro" id="IPR021293">
    <property type="entry name" value="DUF2865"/>
</dbReference>
<feature type="chain" id="PRO_5015411185" description="DUF2865 domain-containing protein" evidence="2">
    <location>
        <begin position="23"/>
        <end position="416"/>
    </location>
</feature>
<sequence length="416" mass="44409">MSRFFLTIAIASLTIGIFAASAGDSNAASPICSKLQRQLASLSGGRSRASNSPAIRQLRSQLTQARIGARRAGCTGGLFSRPSSTPQCVRIKASIDKLTASIAQMKRGGGGSGANRKRVLAALSANDCGSPRRSGGLIKRLFNSKKQQVEPKAAVAPKVKRTKAAVQPKRKQKRAPVKRRAESASTSGRVSATNEGAAPTKNYSVKSGFRTLCVRTCDGYYFPISFSTKRKFFARDRNACSAMCPGTDVALYYHDVKDEESEDMVSTDTDTPYAALPTAFDYRTAGTATPPGCACQAVRQSLPESGFSAQDQTGPSSPGAKNYMTLGYGSGEKTVSDKTSSFISIPRKRPDPAADPETMLNTEGGLNREDLQKLTDRDTSVVTSSTGNRIRVVGPTFLPDLREARGRQVPGQTKAR</sequence>
<keyword evidence="4" id="KW-1185">Reference proteome</keyword>
<dbReference type="Pfam" id="PF11064">
    <property type="entry name" value="DUF2865"/>
    <property type="match status" value="1"/>
</dbReference>
<dbReference type="EMBL" id="PVBR01000019">
    <property type="protein sequence ID" value="PRD41545.1"/>
    <property type="molecule type" value="Genomic_DNA"/>
</dbReference>
<evidence type="ECO:0000256" key="1">
    <source>
        <dbReference type="SAM" id="MobiDB-lite"/>
    </source>
</evidence>
<evidence type="ECO:0000313" key="4">
    <source>
        <dbReference type="Proteomes" id="UP000239434"/>
    </source>
</evidence>
<feature type="signal peptide" evidence="2">
    <location>
        <begin position="1"/>
        <end position="22"/>
    </location>
</feature>
<dbReference type="Proteomes" id="UP000239434">
    <property type="component" value="Unassembled WGS sequence"/>
</dbReference>
<name>A0A2S9IM02_9HYPH</name>
<organism evidence="3 4">
    <name type="scientific">Phyllobacterium phragmitis</name>
    <dbReference type="NCBI Taxonomy" id="2670329"/>
    <lineage>
        <taxon>Bacteria</taxon>
        <taxon>Pseudomonadati</taxon>
        <taxon>Pseudomonadota</taxon>
        <taxon>Alphaproteobacteria</taxon>
        <taxon>Hyphomicrobiales</taxon>
        <taxon>Phyllobacteriaceae</taxon>
        <taxon>Phyllobacterium</taxon>
    </lineage>
</organism>
<comment type="caution">
    <text evidence="3">The sequence shown here is derived from an EMBL/GenBank/DDBJ whole genome shotgun (WGS) entry which is preliminary data.</text>
</comment>
<feature type="region of interest" description="Disordered" evidence="1">
    <location>
        <begin position="304"/>
        <end position="323"/>
    </location>
</feature>
<dbReference type="AlphaFoldDB" id="A0A2S9IM02"/>
<accession>A0A2S9IM02</accession>
<feature type="region of interest" description="Disordered" evidence="1">
    <location>
        <begin position="149"/>
        <end position="200"/>
    </location>
</feature>
<feature type="region of interest" description="Disordered" evidence="1">
    <location>
        <begin position="343"/>
        <end position="364"/>
    </location>
</feature>
<feature type="compositionally biased region" description="Basic residues" evidence="1">
    <location>
        <begin position="158"/>
        <end position="178"/>
    </location>
</feature>
<protein>
    <recommendedName>
        <fullName evidence="5">DUF2865 domain-containing protein</fullName>
    </recommendedName>
</protein>
<evidence type="ECO:0000256" key="2">
    <source>
        <dbReference type="SAM" id="SignalP"/>
    </source>
</evidence>
<gene>
    <name evidence="3" type="ORF">C5748_20920</name>
</gene>
<dbReference type="RefSeq" id="WP_105743951.1">
    <property type="nucleotide sequence ID" value="NZ_PVBR01000019.1"/>
</dbReference>
<evidence type="ECO:0000313" key="3">
    <source>
        <dbReference type="EMBL" id="PRD41545.1"/>
    </source>
</evidence>
<keyword evidence="2" id="KW-0732">Signal</keyword>